<reference evidence="1" key="1">
    <citation type="submission" date="2023-10" db="EMBL/GenBank/DDBJ databases">
        <title>Amphibacter perezi, gen. nov., sp. nov. a novel taxa of the family Comamonadaceae, class Betaproteobacteria isolated from the skin microbiota of Pelophylax perezi from different populations.</title>
        <authorList>
            <person name="Costa S."/>
            <person name="Proenca D.N."/>
            <person name="Lopes I."/>
            <person name="Morais P.V."/>
        </authorList>
    </citation>
    <scope>NUCLEOTIDE SEQUENCE</scope>
    <source>
        <strain evidence="1">SL12-8</strain>
    </source>
</reference>
<protein>
    <submittedName>
        <fullName evidence="1">PilZ domain-containing protein</fullName>
    </submittedName>
</protein>
<name>A0ACC6P3U2_9BURK</name>
<accession>A0ACC6P3U2</accession>
<keyword evidence="2" id="KW-1185">Reference proteome</keyword>
<evidence type="ECO:0000313" key="2">
    <source>
        <dbReference type="Proteomes" id="UP001364695"/>
    </source>
</evidence>
<proteinExistence type="predicted"/>
<evidence type="ECO:0000313" key="1">
    <source>
        <dbReference type="EMBL" id="MEJ7138901.1"/>
    </source>
</evidence>
<dbReference type="EMBL" id="JAWDIE010000016">
    <property type="protein sequence ID" value="MEJ7138901.1"/>
    <property type="molecule type" value="Genomic_DNA"/>
</dbReference>
<gene>
    <name evidence="1" type="ORF">RV045_10755</name>
</gene>
<organism evidence="1 2">
    <name type="scientific">Amphibiibacter pelophylacis</name>
    <dbReference type="NCBI Taxonomy" id="1799477"/>
    <lineage>
        <taxon>Bacteria</taxon>
        <taxon>Pseudomonadati</taxon>
        <taxon>Pseudomonadota</taxon>
        <taxon>Betaproteobacteria</taxon>
        <taxon>Burkholderiales</taxon>
        <taxon>Sphaerotilaceae</taxon>
        <taxon>Amphibiibacter</taxon>
    </lineage>
</organism>
<comment type="caution">
    <text evidence="1">The sequence shown here is derived from an EMBL/GenBank/DDBJ whole genome shotgun (WGS) entry which is preliminary data.</text>
</comment>
<sequence length="118" mass="12569">MSASPSPVISLAPHVYGDVQALYQAYMPLFLEGGLFIPTTRELRLGDRVAIDIGLPDSPEPIPVTGTIAWITPAHAGAGRPRGVGIRFSRDSAQSGLRQRIEAQLGTLMASTLPTFTL</sequence>
<dbReference type="Proteomes" id="UP001364695">
    <property type="component" value="Unassembled WGS sequence"/>
</dbReference>